<dbReference type="PANTHER" id="PTHR30427:SF1">
    <property type="entry name" value="TRANSCRIPTIONAL ACTIVATOR PROTEIN LYSR"/>
    <property type="match status" value="1"/>
</dbReference>
<feature type="domain" description="HTH lysR-type" evidence="5">
    <location>
        <begin position="1"/>
        <end position="58"/>
    </location>
</feature>
<proteinExistence type="inferred from homology"/>
<dbReference type="EMBL" id="QQOH01000001">
    <property type="protein sequence ID" value="RDE24642.1"/>
    <property type="molecule type" value="Genomic_DNA"/>
</dbReference>
<keyword evidence="2" id="KW-0805">Transcription regulation</keyword>
<evidence type="ECO:0000313" key="7">
    <source>
        <dbReference type="Proteomes" id="UP000253769"/>
    </source>
</evidence>
<evidence type="ECO:0000259" key="5">
    <source>
        <dbReference type="PROSITE" id="PS50931"/>
    </source>
</evidence>
<dbReference type="Pfam" id="PF03466">
    <property type="entry name" value="LysR_substrate"/>
    <property type="match status" value="1"/>
</dbReference>
<dbReference type="GO" id="GO:0010628">
    <property type="term" value="P:positive regulation of gene expression"/>
    <property type="evidence" value="ECO:0007669"/>
    <property type="project" value="TreeGrafter"/>
</dbReference>
<dbReference type="RefSeq" id="WP_114694228.1">
    <property type="nucleotide sequence ID" value="NZ_QQOH01000001.1"/>
</dbReference>
<dbReference type="OrthoDB" id="6624490at2"/>
<dbReference type="InterPro" id="IPR036388">
    <property type="entry name" value="WH-like_DNA-bd_sf"/>
</dbReference>
<dbReference type="InterPro" id="IPR036390">
    <property type="entry name" value="WH_DNA-bd_sf"/>
</dbReference>
<dbReference type="GO" id="GO:0043565">
    <property type="term" value="F:sequence-specific DNA binding"/>
    <property type="evidence" value="ECO:0007669"/>
    <property type="project" value="TreeGrafter"/>
</dbReference>
<evidence type="ECO:0000313" key="6">
    <source>
        <dbReference type="EMBL" id="RDE24642.1"/>
    </source>
</evidence>
<dbReference type="PRINTS" id="PR00039">
    <property type="entry name" value="HTHLYSR"/>
</dbReference>
<dbReference type="PROSITE" id="PS50931">
    <property type="entry name" value="HTH_LYSR"/>
    <property type="match status" value="1"/>
</dbReference>
<keyword evidence="4" id="KW-0804">Transcription</keyword>
<dbReference type="Pfam" id="PF00126">
    <property type="entry name" value="HTH_1"/>
    <property type="match status" value="1"/>
</dbReference>
<reference evidence="6 7" key="1">
    <citation type="submission" date="2018-07" db="EMBL/GenBank/DDBJ databases">
        <title>Motiliproteus coralliicola sp. nov., a bacterium isolated from Coral.</title>
        <authorList>
            <person name="Wang G."/>
        </authorList>
    </citation>
    <scope>NUCLEOTIDE SEQUENCE [LARGE SCALE GENOMIC DNA]</scope>
    <source>
        <strain evidence="6 7">C34</strain>
    </source>
</reference>
<dbReference type="SUPFAM" id="SSF53850">
    <property type="entry name" value="Periplasmic binding protein-like II"/>
    <property type="match status" value="1"/>
</dbReference>
<comment type="similarity">
    <text evidence="1">Belongs to the LysR transcriptional regulatory family.</text>
</comment>
<dbReference type="CDD" id="cd08415">
    <property type="entry name" value="PBP2_LysR_opines_like"/>
    <property type="match status" value="1"/>
</dbReference>
<keyword evidence="3" id="KW-0238">DNA-binding</keyword>
<accession>A0A369WSH8</accession>
<dbReference type="InterPro" id="IPR005119">
    <property type="entry name" value="LysR_subst-bd"/>
</dbReference>
<dbReference type="InterPro" id="IPR037424">
    <property type="entry name" value="NocR_PBP2"/>
</dbReference>
<dbReference type="InterPro" id="IPR000847">
    <property type="entry name" value="LysR_HTH_N"/>
</dbReference>
<dbReference type="Gene3D" id="1.10.10.10">
    <property type="entry name" value="Winged helix-like DNA-binding domain superfamily/Winged helix DNA-binding domain"/>
    <property type="match status" value="1"/>
</dbReference>
<evidence type="ECO:0000256" key="3">
    <source>
        <dbReference type="ARBA" id="ARBA00023125"/>
    </source>
</evidence>
<keyword evidence="7" id="KW-1185">Reference proteome</keyword>
<evidence type="ECO:0000256" key="2">
    <source>
        <dbReference type="ARBA" id="ARBA00023015"/>
    </source>
</evidence>
<evidence type="ECO:0000256" key="1">
    <source>
        <dbReference type="ARBA" id="ARBA00009437"/>
    </source>
</evidence>
<evidence type="ECO:0000256" key="4">
    <source>
        <dbReference type="ARBA" id="ARBA00023163"/>
    </source>
</evidence>
<dbReference type="Gene3D" id="3.40.190.290">
    <property type="match status" value="1"/>
</dbReference>
<comment type="caution">
    <text evidence="6">The sequence shown here is derived from an EMBL/GenBank/DDBJ whole genome shotgun (WGS) entry which is preliminary data.</text>
</comment>
<protein>
    <submittedName>
        <fullName evidence="6">LysR family transcriptional regulator</fullName>
    </submittedName>
</protein>
<dbReference type="Proteomes" id="UP000253769">
    <property type="component" value="Unassembled WGS sequence"/>
</dbReference>
<dbReference type="FunFam" id="1.10.10.10:FF:000001">
    <property type="entry name" value="LysR family transcriptional regulator"/>
    <property type="match status" value="1"/>
</dbReference>
<dbReference type="AlphaFoldDB" id="A0A369WSH8"/>
<name>A0A369WSH8_9GAMM</name>
<sequence>MNIKGLRAFYLVVTKGSLASAGEALCLSQPAVSRLISVLEAELKLNLFHRSRRSLQLTHEGKLFFQEAQRILEGFDEIPQIVNDIKQQSFRKLRIVAMPRLSPGLAAPVIARYTSKFPNVQLSVDTLSRRDMEKWLSTKRYDVALVTLPIKHDAIRTEPLYNIRAEVLLPSDHRLAQKSEIRAEDLQGERMISLFPGLLLRQQLDDIFHAAGIKMSYAIEAAASPVACQLVRNGAGITVIDRLSVQGMDMNGLCLRPLIPARSMPFGLLYLQGNEVSPLAQDFIKELKTYLLELQDQWGETLELLPSST</sequence>
<dbReference type="SUPFAM" id="SSF46785">
    <property type="entry name" value="Winged helix' DNA-binding domain"/>
    <property type="match status" value="1"/>
</dbReference>
<gene>
    <name evidence="6" type="ORF">DV711_03375</name>
</gene>
<dbReference type="PANTHER" id="PTHR30427">
    <property type="entry name" value="TRANSCRIPTIONAL ACTIVATOR PROTEIN LYSR"/>
    <property type="match status" value="1"/>
</dbReference>
<dbReference type="GO" id="GO:0003700">
    <property type="term" value="F:DNA-binding transcription factor activity"/>
    <property type="evidence" value="ECO:0007669"/>
    <property type="project" value="InterPro"/>
</dbReference>
<organism evidence="6 7">
    <name type="scientific">Motiliproteus coralliicola</name>
    <dbReference type="NCBI Taxonomy" id="2283196"/>
    <lineage>
        <taxon>Bacteria</taxon>
        <taxon>Pseudomonadati</taxon>
        <taxon>Pseudomonadota</taxon>
        <taxon>Gammaproteobacteria</taxon>
        <taxon>Oceanospirillales</taxon>
        <taxon>Oceanospirillaceae</taxon>
        <taxon>Motiliproteus</taxon>
    </lineage>
</organism>